<dbReference type="EMBL" id="CM042888">
    <property type="protein sequence ID" value="KAI4324424.1"/>
    <property type="molecule type" value="Genomic_DNA"/>
</dbReference>
<accession>A0ACB9MLZ7</accession>
<evidence type="ECO:0000313" key="2">
    <source>
        <dbReference type="Proteomes" id="UP001057402"/>
    </source>
</evidence>
<reference evidence="2" key="1">
    <citation type="journal article" date="2023" name="Front. Plant Sci.">
        <title>Chromosomal-level genome assembly of Melastoma candidum provides insights into trichome evolution.</title>
        <authorList>
            <person name="Zhong Y."/>
            <person name="Wu W."/>
            <person name="Sun C."/>
            <person name="Zou P."/>
            <person name="Liu Y."/>
            <person name="Dai S."/>
            <person name="Zhou R."/>
        </authorList>
    </citation>
    <scope>NUCLEOTIDE SEQUENCE [LARGE SCALE GENOMIC DNA]</scope>
</reference>
<organism evidence="1 2">
    <name type="scientific">Melastoma candidum</name>
    <dbReference type="NCBI Taxonomy" id="119954"/>
    <lineage>
        <taxon>Eukaryota</taxon>
        <taxon>Viridiplantae</taxon>
        <taxon>Streptophyta</taxon>
        <taxon>Embryophyta</taxon>
        <taxon>Tracheophyta</taxon>
        <taxon>Spermatophyta</taxon>
        <taxon>Magnoliopsida</taxon>
        <taxon>eudicotyledons</taxon>
        <taxon>Gunneridae</taxon>
        <taxon>Pentapetalae</taxon>
        <taxon>rosids</taxon>
        <taxon>malvids</taxon>
        <taxon>Myrtales</taxon>
        <taxon>Melastomataceae</taxon>
        <taxon>Melastomatoideae</taxon>
        <taxon>Melastomateae</taxon>
        <taxon>Melastoma</taxon>
    </lineage>
</organism>
<name>A0ACB9MLZ7_9MYRT</name>
<evidence type="ECO:0000313" key="1">
    <source>
        <dbReference type="EMBL" id="KAI4324424.1"/>
    </source>
</evidence>
<dbReference type="Proteomes" id="UP001057402">
    <property type="component" value="Chromosome 9"/>
</dbReference>
<protein>
    <submittedName>
        <fullName evidence="1">Uncharacterized protein</fullName>
    </submittedName>
</protein>
<proteinExistence type="predicted"/>
<comment type="caution">
    <text evidence="1">The sequence shown here is derived from an EMBL/GenBank/DDBJ whole genome shotgun (WGS) entry which is preliminary data.</text>
</comment>
<gene>
    <name evidence="1" type="ORF">MLD38_029916</name>
</gene>
<keyword evidence="2" id="KW-1185">Reference proteome</keyword>
<sequence length="268" mass="30091">MAAQSPTTSDDQQAFKTCLLTLYVIALPTFLALHFIQAPYGKHRRPGWGPTIPSRLAWFLMESPTLWLTLALFPSGAHSFNPRSILLFFPFLLHYFHRVVLYPLRIPSSPSTSTPSPGFPVSIALMAFAFNLLNGYVQARSVSNYVDYGGETAAWFWGRFVAGAAIFVAGMVANVWADGVLTQLKAEGKGYRVPRGGLFEVVSCPNYLGEMSEWAGWAVMTWSWAGLGFFLYTFANLAPRARAHHRWYLEKFGEDYPKNRKAVIPFLY</sequence>